<dbReference type="AlphaFoldDB" id="A0A380MX76"/>
<evidence type="ECO:0000313" key="1">
    <source>
        <dbReference type="EMBL" id="SUO96784.1"/>
    </source>
</evidence>
<accession>A0A380MX76</accession>
<protein>
    <submittedName>
        <fullName evidence="1">Uncharacterized protein</fullName>
    </submittedName>
</protein>
<sequence>MKEPSQEFKALVDACIDYDATLAIINEGVSEDRIDGYREELSMQEYAINKYAKLLTESTENHLQKLVDDFNERYPIGSPCIYYPHLLIGSKNNPYKTKTRSKAFIQGEHTVVVLLEGRRGGFALTHLEMIETV</sequence>
<reference evidence="1 2" key="1">
    <citation type="submission" date="2018-06" db="EMBL/GenBank/DDBJ databases">
        <authorList>
            <consortium name="Pathogen Informatics"/>
            <person name="Doyle S."/>
        </authorList>
    </citation>
    <scope>NUCLEOTIDE SEQUENCE [LARGE SCALE GENOMIC DNA]</scope>
    <source>
        <strain evidence="1 2">NCTC13337</strain>
    </source>
</reference>
<evidence type="ECO:0000313" key="2">
    <source>
        <dbReference type="Proteomes" id="UP000254601"/>
    </source>
</evidence>
<keyword evidence="2" id="KW-1185">Reference proteome</keyword>
<dbReference type="Proteomes" id="UP000254601">
    <property type="component" value="Unassembled WGS sequence"/>
</dbReference>
<proteinExistence type="predicted"/>
<dbReference type="OrthoDB" id="4312611at2"/>
<dbReference type="RefSeq" id="WP_072577403.1">
    <property type="nucleotide sequence ID" value="NZ_LWHB01000170.1"/>
</dbReference>
<organism evidence="1 2">
    <name type="scientific">Suttonella ornithocola</name>
    <dbReference type="NCBI Taxonomy" id="279832"/>
    <lineage>
        <taxon>Bacteria</taxon>
        <taxon>Pseudomonadati</taxon>
        <taxon>Pseudomonadota</taxon>
        <taxon>Gammaproteobacteria</taxon>
        <taxon>Cardiobacteriales</taxon>
        <taxon>Cardiobacteriaceae</taxon>
        <taxon>Suttonella</taxon>
    </lineage>
</organism>
<dbReference type="EMBL" id="UHIC01000001">
    <property type="protein sequence ID" value="SUO96784.1"/>
    <property type="molecule type" value="Genomic_DNA"/>
</dbReference>
<gene>
    <name evidence="1" type="ORF">NCTC13337_02017</name>
</gene>
<name>A0A380MX76_9GAMM</name>